<dbReference type="Pfam" id="PF00144">
    <property type="entry name" value="Beta-lactamase"/>
    <property type="match status" value="1"/>
</dbReference>
<dbReference type="RefSeq" id="WP_150863460.1">
    <property type="nucleotide sequence ID" value="NZ_VYXP01000003.1"/>
</dbReference>
<dbReference type="AlphaFoldDB" id="A0A5N0TDG8"/>
<dbReference type="InterPro" id="IPR001466">
    <property type="entry name" value="Beta-lactam-related"/>
</dbReference>
<feature type="domain" description="Beta-lactamase-related" evidence="2">
    <location>
        <begin position="39"/>
        <end position="402"/>
    </location>
</feature>
<evidence type="ECO:0000259" key="2">
    <source>
        <dbReference type="Pfam" id="PF00144"/>
    </source>
</evidence>
<evidence type="ECO:0000256" key="1">
    <source>
        <dbReference type="SAM" id="SignalP"/>
    </source>
</evidence>
<reference evidence="3 4" key="1">
    <citation type="submission" date="2019-09" db="EMBL/GenBank/DDBJ databases">
        <title>Wenzhouxiangella sp. Genome sequencing and assembly.</title>
        <authorList>
            <person name="Zhang R."/>
        </authorList>
    </citation>
    <scope>NUCLEOTIDE SEQUENCE [LARGE SCALE GENOMIC DNA]</scope>
    <source>
        <strain evidence="3 4">W260</strain>
    </source>
</reference>
<dbReference type="Proteomes" id="UP000325372">
    <property type="component" value="Unassembled WGS sequence"/>
</dbReference>
<accession>A0A5N0TDG8</accession>
<dbReference type="EMBL" id="VYXP01000003">
    <property type="protein sequence ID" value="KAA9132738.1"/>
    <property type="molecule type" value="Genomic_DNA"/>
</dbReference>
<proteinExistence type="predicted"/>
<keyword evidence="1" id="KW-0732">Signal</keyword>
<comment type="caution">
    <text evidence="3">The sequence shown here is derived from an EMBL/GenBank/DDBJ whole genome shotgun (WGS) entry which is preliminary data.</text>
</comment>
<dbReference type="PANTHER" id="PTHR43283:SF3">
    <property type="entry name" value="BETA-LACTAMASE FAMILY PROTEIN (AFU_ORTHOLOGUE AFUA_5G07500)"/>
    <property type="match status" value="1"/>
</dbReference>
<keyword evidence="4" id="KW-1185">Reference proteome</keyword>
<protein>
    <submittedName>
        <fullName evidence="3">Beta-lactamase family protein</fullName>
    </submittedName>
</protein>
<name>A0A5N0TDG8_9GAMM</name>
<dbReference type="InterPro" id="IPR012338">
    <property type="entry name" value="Beta-lactam/transpept-like"/>
</dbReference>
<feature type="signal peptide" evidence="1">
    <location>
        <begin position="1"/>
        <end position="27"/>
    </location>
</feature>
<feature type="chain" id="PRO_5024356320" evidence="1">
    <location>
        <begin position="28"/>
        <end position="420"/>
    </location>
</feature>
<organism evidence="3 4">
    <name type="scientific">Marinihelvus fidelis</name>
    <dbReference type="NCBI Taxonomy" id="2613842"/>
    <lineage>
        <taxon>Bacteria</taxon>
        <taxon>Pseudomonadati</taxon>
        <taxon>Pseudomonadota</taxon>
        <taxon>Gammaproteobacteria</taxon>
        <taxon>Chromatiales</taxon>
        <taxon>Wenzhouxiangellaceae</taxon>
        <taxon>Marinihelvus</taxon>
    </lineage>
</organism>
<sequence>MNTRRILRHLALATATSLALLASAAGAADGLSDQRLQRLDQFFTTYTERGDLPGTVTLVLKDGEVAYKGVHGWRDIESQSPMTEDAIFRIASQTKAIVSVAAMILQEEGRLLIGDPVSRYLPEFAQTQVAVAGEDGAYEVVPAKRAITVRDLLTHTSGVDYGYGTAADAWADAGIQGWYFADRDEPIRETVRRMAALPFDAQPGEEWVYGYSTDILGAVVEVAAGMALDAFLAERIFTPLGMTDTHFYLPADKTGRLATVYAVTEDGSLARSPAESNMTGQGGYVEGPRKSLSAGAGLLSTAHDYARFLQMLANEGELDGARVLSRKSVQLMTVNHLADPSMYPWDAGMGFGLGFKVTLDVGVRGVPSSVGDYAWGGAYHSTYWVDPAEGLVVVYFTQVIPSGNLDDHAKLRTLIYQALE</sequence>
<evidence type="ECO:0000313" key="4">
    <source>
        <dbReference type="Proteomes" id="UP000325372"/>
    </source>
</evidence>
<dbReference type="Gene3D" id="3.40.710.10">
    <property type="entry name" value="DD-peptidase/beta-lactamase superfamily"/>
    <property type="match status" value="1"/>
</dbReference>
<gene>
    <name evidence="3" type="ORF">F3N42_05865</name>
</gene>
<dbReference type="SUPFAM" id="SSF56601">
    <property type="entry name" value="beta-lactamase/transpeptidase-like"/>
    <property type="match status" value="1"/>
</dbReference>
<dbReference type="InterPro" id="IPR050789">
    <property type="entry name" value="Diverse_Enzym_Activities"/>
</dbReference>
<evidence type="ECO:0000313" key="3">
    <source>
        <dbReference type="EMBL" id="KAA9132738.1"/>
    </source>
</evidence>
<dbReference type="PANTHER" id="PTHR43283">
    <property type="entry name" value="BETA-LACTAMASE-RELATED"/>
    <property type="match status" value="1"/>
</dbReference>